<accession>A0A5B7FGL6</accession>
<keyword evidence="2" id="KW-1185">Reference proteome</keyword>
<sequence>MTDLPDIAYGSMEDIDNALDTWMTTDSCQIEAREHWGRKLACLTANNQDPRKFWEDYNDDFDNND</sequence>
<dbReference type="EMBL" id="VSRR010006396">
    <property type="protein sequence ID" value="MPC44695.1"/>
    <property type="molecule type" value="Genomic_DNA"/>
</dbReference>
<dbReference type="AlphaFoldDB" id="A0A5B7FGL6"/>
<organism evidence="1 2">
    <name type="scientific">Portunus trituberculatus</name>
    <name type="common">Swimming crab</name>
    <name type="synonym">Neptunus trituberculatus</name>
    <dbReference type="NCBI Taxonomy" id="210409"/>
    <lineage>
        <taxon>Eukaryota</taxon>
        <taxon>Metazoa</taxon>
        <taxon>Ecdysozoa</taxon>
        <taxon>Arthropoda</taxon>
        <taxon>Crustacea</taxon>
        <taxon>Multicrustacea</taxon>
        <taxon>Malacostraca</taxon>
        <taxon>Eumalacostraca</taxon>
        <taxon>Eucarida</taxon>
        <taxon>Decapoda</taxon>
        <taxon>Pleocyemata</taxon>
        <taxon>Brachyura</taxon>
        <taxon>Eubrachyura</taxon>
        <taxon>Portunoidea</taxon>
        <taxon>Portunidae</taxon>
        <taxon>Portuninae</taxon>
        <taxon>Portunus</taxon>
    </lineage>
</organism>
<dbReference type="Proteomes" id="UP000324222">
    <property type="component" value="Unassembled WGS sequence"/>
</dbReference>
<comment type="caution">
    <text evidence="1">The sequence shown here is derived from an EMBL/GenBank/DDBJ whole genome shotgun (WGS) entry which is preliminary data.</text>
</comment>
<evidence type="ECO:0000313" key="2">
    <source>
        <dbReference type="Proteomes" id="UP000324222"/>
    </source>
</evidence>
<evidence type="ECO:0000313" key="1">
    <source>
        <dbReference type="EMBL" id="MPC44695.1"/>
    </source>
</evidence>
<name>A0A5B7FGL6_PORTR</name>
<gene>
    <name evidence="1" type="ORF">E2C01_038374</name>
</gene>
<reference evidence="1 2" key="1">
    <citation type="submission" date="2019-05" db="EMBL/GenBank/DDBJ databases">
        <title>Another draft genome of Portunus trituberculatus and its Hox gene families provides insights of decapod evolution.</title>
        <authorList>
            <person name="Jeong J.-H."/>
            <person name="Song I."/>
            <person name="Kim S."/>
            <person name="Choi T."/>
            <person name="Kim D."/>
            <person name="Ryu S."/>
            <person name="Kim W."/>
        </authorList>
    </citation>
    <scope>NUCLEOTIDE SEQUENCE [LARGE SCALE GENOMIC DNA]</scope>
    <source>
        <tissue evidence="1">Muscle</tissue>
    </source>
</reference>
<protein>
    <submittedName>
        <fullName evidence="1">Uncharacterized protein</fullName>
    </submittedName>
</protein>
<proteinExistence type="predicted"/>